<reference evidence="2" key="1">
    <citation type="submission" date="2024-07" db="EMBL/GenBank/DDBJ databases">
        <title>Two chromosome-level genome assemblies of Korean endemic species Abeliophyllum distichum and Forsythia ovata (Oleaceae).</title>
        <authorList>
            <person name="Jang H."/>
        </authorList>
    </citation>
    <scope>NUCLEOTIDE SEQUENCE [LARGE SCALE GENOMIC DNA]</scope>
</reference>
<evidence type="ECO:0000313" key="2">
    <source>
        <dbReference type="Proteomes" id="UP001604277"/>
    </source>
</evidence>
<evidence type="ECO:0000313" key="1">
    <source>
        <dbReference type="EMBL" id="KAL2548261.1"/>
    </source>
</evidence>
<proteinExistence type="predicted"/>
<comment type="caution">
    <text evidence="1">The sequence shown here is derived from an EMBL/GenBank/DDBJ whole genome shotgun (WGS) entry which is preliminary data.</text>
</comment>
<sequence>MDATMLACIAFSCPNLQSMEIFTSGTSVNRITGDELSRLISEKRSLTSLKMEESCNLGGLIFSSTSLSTLWLSDLHSLSKMVFNCPHLKEVYLDFSRQENDRTDLTTIVNGLGISCPKLQNILIASVRLSHAVVLALTASNLRGL</sequence>
<dbReference type="AlphaFoldDB" id="A0ABD1WF08"/>
<gene>
    <name evidence="1" type="ORF">Fot_09791</name>
</gene>
<protein>
    <submittedName>
        <fullName evidence="1">F-box/LRR-repeat protein 17</fullName>
    </submittedName>
</protein>
<dbReference type="SUPFAM" id="SSF52047">
    <property type="entry name" value="RNI-like"/>
    <property type="match status" value="1"/>
</dbReference>
<dbReference type="Gene3D" id="3.80.10.10">
    <property type="entry name" value="Ribonuclease Inhibitor"/>
    <property type="match status" value="1"/>
</dbReference>
<organism evidence="1 2">
    <name type="scientific">Forsythia ovata</name>
    <dbReference type="NCBI Taxonomy" id="205694"/>
    <lineage>
        <taxon>Eukaryota</taxon>
        <taxon>Viridiplantae</taxon>
        <taxon>Streptophyta</taxon>
        <taxon>Embryophyta</taxon>
        <taxon>Tracheophyta</taxon>
        <taxon>Spermatophyta</taxon>
        <taxon>Magnoliopsida</taxon>
        <taxon>eudicotyledons</taxon>
        <taxon>Gunneridae</taxon>
        <taxon>Pentapetalae</taxon>
        <taxon>asterids</taxon>
        <taxon>lamiids</taxon>
        <taxon>Lamiales</taxon>
        <taxon>Oleaceae</taxon>
        <taxon>Forsythieae</taxon>
        <taxon>Forsythia</taxon>
    </lineage>
</organism>
<dbReference type="InterPro" id="IPR032675">
    <property type="entry name" value="LRR_dom_sf"/>
</dbReference>
<name>A0ABD1WF08_9LAMI</name>
<dbReference type="EMBL" id="JBFOLJ010000003">
    <property type="protein sequence ID" value="KAL2548261.1"/>
    <property type="molecule type" value="Genomic_DNA"/>
</dbReference>
<accession>A0ABD1WF08</accession>
<dbReference type="Proteomes" id="UP001604277">
    <property type="component" value="Unassembled WGS sequence"/>
</dbReference>
<keyword evidence="2" id="KW-1185">Reference proteome</keyword>